<accession>A7T9H6</accession>
<dbReference type="eggNOG" id="KOG3908">
    <property type="taxonomic scope" value="Eukaryota"/>
</dbReference>
<sequence length="214" mass="23847">MADKQKTRESALTFKIIAECSTTKARTGILTLPHYRVETPVFMPVGTQGTMKGLTCSQLEDLDCQIILGNTYHLGMRPGTETLDKAGGLHGFMNWKRALLTDSGGFQMVSLIKLSEITEEGVKFQSPHDGKELLLTPEKSMEIQNSIGADIMMQLDDVVSSTTKGPRVEEAMWRSIRWLDRCIASHKRTKEQNLFAIIQGGLDTELRKQCVEGD</sequence>
<proteinExistence type="predicted"/>
<dbReference type="STRING" id="45351.A7T9H6"/>
<reference evidence="3 4" key="1">
    <citation type="journal article" date="2007" name="Science">
        <title>Sea anemone genome reveals ancestral eumetazoan gene repertoire and genomic organization.</title>
        <authorList>
            <person name="Putnam N.H."/>
            <person name="Srivastava M."/>
            <person name="Hellsten U."/>
            <person name="Dirks B."/>
            <person name="Chapman J."/>
            <person name="Salamov A."/>
            <person name="Terry A."/>
            <person name="Shapiro H."/>
            <person name="Lindquist E."/>
            <person name="Kapitonov V.V."/>
            <person name="Jurka J."/>
            <person name="Genikhovich G."/>
            <person name="Grigoriev I.V."/>
            <person name="Lucas S.M."/>
            <person name="Steele R.E."/>
            <person name="Finnerty J.R."/>
            <person name="Technau U."/>
            <person name="Martindale M.Q."/>
            <person name="Rokhsar D.S."/>
        </authorList>
    </citation>
    <scope>NUCLEOTIDE SEQUENCE [LARGE SCALE GENOMIC DNA]</scope>
    <source>
        <strain evidence="4">CH2 X CH6</strain>
    </source>
</reference>
<gene>
    <name evidence="3" type="ORF">NEMVEDRAFT_v1g224172</name>
</gene>
<dbReference type="PANTHER" id="PTHR43530:SF1">
    <property type="entry name" value="QUEUINE TRNA-RIBOSYLTRANSFERASE CATALYTIC SUBUNIT 1"/>
    <property type="match status" value="1"/>
</dbReference>
<feature type="domain" description="tRNA-guanine(15) transglycosylase-like" evidence="2">
    <location>
        <begin position="23"/>
        <end position="212"/>
    </location>
</feature>
<dbReference type="GO" id="GO:0006400">
    <property type="term" value="P:tRNA modification"/>
    <property type="evidence" value="ECO:0007669"/>
    <property type="project" value="InterPro"/>
</dbReference>
<dbReference type="PANTHER" id="PTHR43530">
    <property type="entry name" value="QUEUINE TRNA-RIBOSYLTRANSFERASE CATALYTIC SUBUNIT 1"/>
    <property type="match status" value="1"/>
</dbReference>
<dbReference type="GO" id="GO:0008479">
    <property type="term" value="F:tRNA-guanosine(34) queuine transglycosylase activity"/>
    <property type="evidence" value="ECO:0000318"/>
    <property type="project" value="GO_Central"/>
</dbReference>
<name>A7T9H6_NEMVE</name>
<dbReference type="AlphaFoldDB" id="A7T9H6"/>
<dbReference type="InterPro" id="IPR002616">
    <property type="entry name" value="tRNA_ribo_trans-like"/>
</dbReference>
<organism evidence="3 4">
    <name type="scientific">Nematostella vectensis</name>
    <name type="common">Starlet sea anemone</name>
    <dbReference type="NCBI Taxonomy" id="45351"/>
    <lineage>
        <taxon>Eukaryota</taxon>
        <taxon>Metazoa</taxon>
        <taxon>Cnidaria</taxon>
        <taxon>Anthozoa</taxon>
        <taxon>Hexacorallia</taxon>
        <taxon>Actiniaria</taxon>
        <taxon>Edwardsiidae</taxon>
        <taxon>Nematostella</taxon>
    </lineage>
</organism>
<dbReference type="InParanoid" id="A7T9H6"/>
<evidence type="ECO:0000256" key="1">
    <source>
        <dbReference type="ARBA" id="ARBA00022833"/>
    </source>
</evidence>
<dbReference type="InterPro" id="IPR036511">
    <property type="entry name" value="TGT-like_sf"/>
</dbReference>
<evidence type="ECO:0000259" key="2">
    <source>
        <dbReference type="Pfam" id="PF01702"/>
    </source>
</evidence>
<dbReference type="Pfam" id="PF01702">
    <property type="entry name" value="TGT"/>
    <property type="match status" value="1"/>
</dbReference>
<dbReference type="SUPFAM" id="SSF51713">
    <property type="entry name" value="tRNA-guanine transglycosylase"/>
    <property type="match status" value="1"/>
</dbReference>
<protein>
    <recommendedName>
        <fullName evidence="2">tRNA-guanine(15) transglycosylase-like domain-containing protein</fullName>
    </recommendedName>
</protein>
<dbReference type="PhylomeDB" id="A7T9H6"/>
<evidence type="ECO:0000313" key="3">
    <source>
        <dbReference type="EMBL" id="EDO27349.1"/>
    </source>
</evidence>
<keyword evidence="1" id="KW-0862">Zinc</keyword>
<dbReference type="KEGG" id="nve:5497636"/>
<keyword evidence="4" id="KW-1185">Reference proteome</keyword>
<dbReference type="EMBL" id="DS473392">
    <property type="protein sequence ID" value="EDO27349.1"/>
    <property type="molecule type" value="Genomic_DNA"/>
</dbReference>
<dbReference type="Proteomes" id="UP000001593">
    <property type="component" value="Unassembled WGS sequence"/>
</dbReference>
<dbReference type="Gene3D" id="3.20.20.105">
    <property type="entry name" value="Queuine tRNA-ribosyltransferase-like"/>
    <property type="match status" value="1"/>
</dbReference>
<evidence type="ECO:0000313" key="4">
    <source>
        <dbReference type="Proteomes" id="UP000001593"/>
    </source>
</evidence>
<dbReference type="NCBIfam" id="TIGR00449">
    <property type="entry name" value="tgt_general"/>
    <property type="match status" value="1"/>
</dbReference>
<dbReference type="OMA" id="ACYRTIR"/>
<dbReference type="HOGENOM" id="CLU_022060_2_1_1"/>